<dbReference type="OrthoDB" id="9066681at2"/>
<protein>
    <submittedName>
        <fullName evidence="1">Uncharacterized protein</fullName>
    </submittedName>
</protein>
<dbReference type="Proteomes" id="UP000248039">
    <property type="component" value="Unassembled WGS sequence"/>
</dbReference>
<gene>
    <name evidence="1" type="ORF">C7C46_08310</name>
</gene>
<proteinExistence type="predicted"/>
<dbReference type="AlphaFoldDB" id="A0A2V4PIN8"/>
<organism evidence="1 2">
    <name type="scientific">Streptomyces tateyamensis</name>
    <dbReference type="NCBI Taxonomy" id="565073"/>
    <lineage>
        <taxon>Bacteria</taxon>
        <taxon>Bacillati</taxon>
        <taxon>Actinomycetota</taxon>
        <taxon>Actinomycetes</taxon>
        <taxon>Kitasatosporales</taxon>
        <taxon>Streptomycetaceae</taxon>
        <taxon>Streptomyces</taxon>
    </lineage>
</organism>
<evidence type="ECO:0000313" key="1">
    <source>
        <dbReference type="EMBL" id="PYC83750.1"/>
    </source>
</evidence>
<comment type="caution">
    <text evidence="1">The sequence shown here is derived from an EMBL/GenBank/DDBJ whole genome shotgun (WGS) entry which is preliminary data.</text>
</comment>
<sequence length="377" mass="42497">MSEYQYYEFLAIDRPLTREEQVELRALSTRARITATSFTNEYQWGNFRGDPRRMVERYYDAHLYLTNWGTHQVILRLPKGQLGPKTVEPYCFDGSVEAWTTTTHLVLDLRSEDEGGDWDEDAEDSLGAIAGVRAELASGDHRALYLAWLSAIGAWELQDDDEEAYQDEVEPPVPAGLDRLTAPQRALADFLRVDDDLLAIAAQASPPAPAPRKRPGRKELAPLIAALPEKVKNDLLLRLALGDEPQLEAELLRRLHGEPPVATVPGQRSAAELLDAAHTLATERRQGAERVRVEARAKKLTTLAADEQTIWREVENHVARKQAARYDTAVALLVQLRDACDHVGRGPEFRQRLATLRKQYRHLPGLLRRLDDRALRG</sequence>
<name>A0A2V4PIN8_9ACTN</name>
<keyword evidence="2" id="KW-1185">Reference proteome</keyword>
<accession>A0A2V4PIN8</accession>
<dbReference type="EMBL" id="PYBW01000027">
    <property type="protein sequence ID" value="PYC83750.1"/>
    <property type="molecule type" value="Genomic_DNA"/>
</dbReference>
<evidence type="ECO:0000313" key="2">
    <source>
        <dbReference type="Proteomes" id="UP000248039"/>
    </source>
</evidence>
<reference evidence="1 2" key="1">
    <citation type="submission" date="2018-03" db="EMBL/GenBank/DDBJ databases">
        <title>Bioinformatic expansion and discovery of thiopeptide antibiotics.</title>
        <authorList>
            <person name="Schwalen C.J."/>
            <person name="Hudson G.A."/>
            <person name="Mitchell D.A."/>
        </authorList>
    </citation>
    <scope>NUCLEOTIDE SEQUENCE [LARGE SCALE GENOMIC DNA]</scope>
    <source>
        <strain evidence="1 2">ATCC 21389</strain>
    </source>
</reference>
<dbReference type="RefSeq" id="WP_110667325.1">
    <property type="nucleotide sequence ID" value="NZ_PYBW01000027.1"/>
</dbReference>